<feature type="binding site" evidence="12">
    <location>
        <position position="263"/>
    </location>
    <ligand>
        <name>Mg(2+)</name>
        <dbReference type="ChEBI" id="CHEBI:18420"/>
    </ligand>
</feature>
<evidence type="ECO:0000256" key="5">
    <source>
        <dbReference type="ARBA" id="ARBA00022679"/>
    </source>
</evidence>
<comment type="cofactor">
    <cofactor evidence="12">
        <name>Mg(2+)</name>
        <dbReference type="ChEBI" id="CHEBI:18420"/>
    </cofactor>
    <cofactor evidence="12">
        <name>Mn(2+)</name>
        <dbReference type="ChEBI" id="CHEBI:29035"/>
    </cofactor>
    <text evidence="12">Magnesium. Can also use manganese.</text>
</comment>
<comment type="similarity">
    <text evidence="1 11">Belongs to the ApbE family.</text>
</comment>
<evidence type="ECO:0000256" key="1">
    <source>
        <dbReference type="ARBA" id="ARBA00008282"/>
    </source>
</evidence>
<dbReference type="GO" id="GO:0046872">
    <property type="term" value="F:metal ion binding"/>
    <property type="evidence" value="ECO:0007669"/>
    <property type="project" value="UniProtKB-UniRule"/>
</dbReference>
<gene>
    <name evidence="13" type="ORF">NSCAC_0502</name>
</gene>
<dbReference type="Proteomes" id="UP000516072">
    <property type="component" value="Chromosome"/>
</dbReference>
<feature type="binding site" evidence="12">
    <location>
        <position position="147"/>
    </location>
    <ligand>
        <name>Mg(2+)</name>
        <dbReference type="ChEBI" id="CHEBI:18420"/>
    </ligand>
</feature>
<evidence type="ECO:0000313" key="14">
    <source>
        <dbReference type="Proteomes" id="UP000516072"/>
    </source>
</evidence>
<dbReference type="PANTHER" id="PTHR30040:SF2">
    <property type="entry name" value="FAD:PROTEIN FMN TRANSFERASE"/>
    <property type="match status" value="1"/>
</dbReference>
<evidence type="ECO:0000256" key="4">
    <source>
        <dbReference type="ARBA" id="ARBA00022630"/>
    </source>
</evidence>
<evidence type="ECO:0000313" key="13">
    <source>
        <dbReference type="EMBL" id="CAB1275110.1"/>
    </source>
</evidence>
<dbReference type="Pfam" id="PF02424">
    <property type="entry name" value="ApbE"/>
    <property type="match status" value="1"/>
</dbReference>
<dbReference type="EC" id="2.7.1.180" evidence="2 11"/>
<evidence type="ECO:0000256" key="10">
    <source>
        <dbReference type="ARBA" id="ARBA00048540"/>
    </source>
</evidence>
<proteinExistence type="inferred from homology"/>
<keyword evidence="5 11" id="KW-0808">Transferase</keyword>
<dbReference type="GO" id="GO:0016740">
    <property type="term" value="F:transferase activity"/>
    <property type="evidence" value="ECO:0007669"/>
    <property type="project" value="UniProtKB-UniRule"/>
</dbReference>
<organism evidence="13 14">
    <name type="scientific">Candidatus Nitrosacidococcus tergens</name>
    <dbReference type="NCBI Taxonomy" id="553981"/>
    <lineage>
        <taxon>Bacteria</taxon>
        <taxon>Pseudomonadati</taxon>
        <taxon>Pseudomonadota</taxon>
        <taxon>Gammaproteobacteria</taxon>
        <taxon>Chromatiales</taxon>
        <taxon>Chromatiaceae</taxon>
        <taxon>Candidatus Nitrosacidococcus</taxon>
    </lineage>
</organism>
<dbReference type="PANTHER" id="PTHR30040">
    <property type="entry name" value="THIAMINE BIOSYNTHESIS LIPOPROTEIN APBE"/>
    <property type="match status" value="1"/>
</dbReference>
<name>A0A7G1Q8Z9_9GAMM</name>
<evidence type="ECO:0000256" key="8">
    <source>
        <dbReference type="ARBA" id="ARBA00022842"/>
    </source>
</evidence>
<reference evidence="13 14" key="1">
    <citation type="submission" date="2020-03" db="EMBL/GenBank/DDBJ databases">
        <authorList>
            <person name="Picone N."/>
        </authorList>
    </citation>
    <scope>NUCLEOTIDE SEQUENCE [LARGE SCALE GENOMIC DNA]</scope>
    <source>
        <strain evidence="13">NSCAC1</strain>
    </source>
</reference>
<evidence type="ECO:0000256" key="7">
    <source>
        <dbReference type="ARBA" id="ARBA00022827"/>
    </source>
</evidence>
<evidence type="ECO:0000256" key="2">
    <source>
        <dbReference type="ARBA" id="ARBA00011955"/>
    </source>
</evidence>
<evidence type="ECO:0000256" key="3">
    <source>
        <dbReference type="ARBA" id="ARBA00016337"/>
    </source>
</evidence>
<sequence>MKLYHHHFKAMGSPCELQIYAKSKIKAERAINQIIEDINRIENLYSRYKPKSFLSQINQVAAIGGHISVDHETQGLLNYAATCYVQSDGLFDITSGILRQAWNFKSGIIPSNRDIQALLNRIGWEKLRWEPPVLIFPLAGMEIDFGGIVKEYTADRVAALAQQAGIKGGLVNLGGDIKIIGPRVDGNPWCIGIRHPEQKGVAIRKVLLHQGAVASSGDYERYLLFNEVRYGHILNPKTGWPVQNLIAVTVVNDLCVVAGSASTIAMLKEEEGKQWLKNLGLSYFWVDSKNSTGGTLNNLSLIENNNISAVAIVS</sequence>
<protein>
    <recommendedName>
        <fullName evidence="3 11">FAD:protein FMN transferase</fullName>
        <ecNumber evidence="2 11">2.7.1.180</ecNumber>
    </recommendedName>
    <alternativeName>
        <fullName evidence="9 11">Flavin transferase</fullName>
    </alternativeName>
</protein>
<keyword evidence="6 11" id="KW-0479">Metal-binding</keyword>
<keyword evidence="13" id="KW-0449">Lipoprotein</keyword>
<dbReference type="KEGG" id="ntg:NSCAC_0502"/>
<dbReference type="Gene3D" id="3.10.520.10">
    <property type="entry name" value="ApbE-like domains"/>
    <property type="match status" value="1"/>
</dbReference>
<keyword evidence="14" id="KW-1185">Reference proteome</keyword>
<keyword evidence="4 11" id="KW-0285">Flavoprotein</keyword>
<dbReference type="EMBL" id="LR778175">
    <property type="protein sequence ID" value="CAB1275110.1"/>
    <property type="molecule type" value="Genomic_DNA"/>
</dbReference>
<dbReference type="PIRSF" id="PIRSF006268">
    <property type="entry name" value="ApbE"/>
    <property type="match status" value="1"/>
</dbReference>
<dbReference type="InterPro" id="IPR024932">
    <property type="entry name" value="ApbE"/>
</dbReference>
<evidence type="ECO:0000256" key="12">
    <source>
        <dbReference type="PIRSR" id="PIRSR006268-2"/>
    </source>
</evidence>
<evidence type="ECO:0000256" key="6">
    <source>
        <dbReference type="ARBA" id="ARBA00022723"/>
    </source>
</evidence>
<keyword evidence="8 11" id="KW-0460">Magnesium</keyword>
<dbReference type="RefSeq" id="WP_197744853.1">
    <property type="nucleotide sequence ID" value="NZ_LR778175.1"/>
</dbReference>
<evidence type="ECO:0000256" key="11">
    <source>
        <dbReference type="PIRNR" id="PIRNR006268"/>
    </source>
</evidence>
<comment type="catalytic activity">
    <reaction evidence="10 11">
        <text>L-threonyl-[protein] + FAD = FMN-L-threonyl-[protein] + AMP + H(+)</text>
        <dbReference type="Rhea" id="RHEA:36847"/>
        <dbReference type="Rhea" id="RHEA-COMP:11060"/>
        <dbReference type="Rhea" id="RHEA-COMP:11061"/>
        <dbReference type="ChEBI" id="CHEBI:15378"/>
        <dbReference type="ChEBI" id="CHEBI:30013"/>
        <dbReference type="ChEBI" id="CHEBI:57692"/>
        <dbReference type="ChEBI" id="CHEBI:74257"/>
        <dbReference type="ChEBI" id="CHEBI:456215"/>
        <dbReference type="EC" id="2.7.1.180"/>
    </reaction>
</comment>
<dbReference type="AlphaFoldDB" id="A0A7G1Q8Z9"/>
<accession>A0A7G1Q8Z9</accession>
<dbReference type="InterPro" id="IPR003374">
    <property type="entry name" value="ApbE-like_sf"/>
</dbReference>
<keyword evidence="7 11" id="KW-0274">FAD</keyword>
<dbReference type="SUPFAM" id="SSF143631">
    <property type="entry name" value="ApbE-like"/>
    <property type="match status" value="1"/>
</dbReference>
<evidence type="ECO:0000256" key="9">
    <source>
        <dbReference type="ARBA" id="ARBA00031306"/>
    </source>
</evidence>